<organism evidence="5 6">
    <name type="scientific">Permianibacter aggregans</name>
    <dbReference type="NCBI Taxonomy" id="1510150"/>
    <lineage>
        <taxon>Bacteria</taxon>
        <taxon>Pseudomonadati</taxon>
        <taxon>Pseudomonadota</taxon>
        <taxon>Gammaproteobacteria</taxon>
        <taxon>Pseudomonadales</taxon>
        <taxon>Pseudomonadaceae</taxon>
        <taxon>Permianibacter</taxon>
    </lineage>
</organism>
<dbReference type="Gene3D" id="3.90.79.10">
    <property type="entry name" value="Nucleoside Triphosphate Pyrophosphohydrolase"/>
    <property type="match status" value="1"/>
</dbReference>
<evidence type="ECO:0000259" key="4">
    <source>
        <dbReference type="PROSITE" id="PS51462"/>
    </source>
</evidence>
<dbReference type="PANTHER" id="PTHR11839">
    <property type="entry name" value="UDP/ADP-SUGAR PYROPHOSPHATASE"/>
    <property type="match status" value="1"/>
</dbReference>
<evidence type="ECO:0000256" key="3">
    <source>
        <dbReference type="RuleBase" id="RU003476"/>
    </source>
</evidence>
<proteinExistence type="inferred from homology"/>
<feature type="domain" description="Nudix hydrolase" evidence="4">
    <location>
        <begin position="45"/>
        <end position="172"/>
    </location>
</feature>
<dbReference type="Proteomes" id="UP000295375">
    <property type="component" value="Unassembled WGS sequence"/>
</dbReference>
<comment type="similarity">
    <text evidence="3">Belongs to the Nudix hydrolase family.</text>
</comment>
<dbReference type="AlphaFoldDB" id="A0A4R6URK3"/>
<dbReference type="InterPro" id="IPR015797">
    <property type="entry name" value="NUDIX_hydrolase-like_dom_sf"/>
</dbReference>
<comment type="cofactor">
    <cofactor evidence="1">
        <name>Mg(2+)</name>
        <dbReference type="ChEBI" id="CHEBI:18420"/>
    </cofactor>
</comment>
<comment type="caution">
    <text evidence="5">The sequence shown here is derived from an EMBL/GenBank/DDBJ whole genome shotgun (WGS) entry which is preliminary data.</text>
</comment>
<dbReference type="OrthoDB" id="9806150at2"/>
<dbReference type="CDD" id="cd24156">
    <property type="entry name" value="NUDIX_ADPRase_NudE"/>
    <property type="match status" value="1"/>
</dbReference>
<dbReference type="GO" id="GO:0005829">
    <property type="term" value="C:cytosol"/>
    <property type="evidence" value="ECO:0007669"/>
    <property type="project" value="TreeGrafter"/>
</dbReference>
<dbReference type="InterPro" id="IPR020476">
    <property type="entry name" value="Nudix_hydrolase"/>
</dbReference>
<dbReference type="InterPro" id="IPR000086">
    <property type="entry name" value="NUDIX_hydrolase_dom"/>
</dbReference>
<dbReference type="InterPro" id="IPR020084">
    <property type="entry name" value="NUDIX_hydrolase_CS"/>
</dbReference>
<dbReference type="GO" id="GO:0019693">
    <property type="term" value="P:ribose phosphate metabolic process"/>
    <property type="evidence" value="ECO:0007669"/>
    <property type="project" value="TreeGrafter"/>
</dbReference>
<name>A0A4R6URK3_9GAMM</name>
<dbReference type="SUPFAM" id="SSF55811">
    <property type="entry name" value="Nudix"/>
    <property type="match status" value="1"/>
</dbReference>
<dbReference type="FunFam" id="3.90.79.10:FF:000006">
    <property type="entry name" value="ADP compounds hydrolase NudE"/>
    <property type="match status" value="1"/>
</dbReference>
<keyword evidence="2 3" id="KW-0378">Hydrolase</keyword>
<dbReference type="PROSITE" id="PS51462">
    <property type="entry name" value="NUDIX"/>
    <property type="match status" value="1"/>
</dbReference>
<dbReference type="EMBL" id="SNYM01000003">
    <property type="protein sequence ID" value="TDQ49691.1"/>
    <property type="molecule type" value="Genomic_DNA"/>
</dbReference>
<evidence type="ECO:0000256" key="2">
    <source>
        <dbReference type="ARBA" id="ARBA00022801"/>
    </source>
</evidence>
<dbReference type="GO" id="GO:0006753">
    <property type="term" value="P:nucleoside phosphate metabolic process"/>
    <property type="evidence" value="ECO:0007669"/>
    <property type="project" value="TreeGrafter"/>
</dbReference>
<dbReference type="Pfam" id="PF00293">
    <property type="entry name" value="NUDIX"/>
    <property type="match status" value="1"/>
</dbReference>
<dbReference type="RefSeq" id="WP_133588226.1">
    <property type="nucleotide sequence ID" value="NZ_CP037953.1"/>
</dbReference>
<evidence type="ECO:0000256" key="1">
    <source>
        <dbReference type="ARBA" id="ARBA00001946"/>
    </source>
</evidence>
<gene>
    <name evidence="5" type="ORF">EV696_10359</name>
</gene>
<evidence type="ECO:0000313" key="5">
    <source>
        <dbReference type="EMBL" id="TDQ49691.1"/>
    </source>
</evidence>
<dbReference type="GO" id="GO:0019144">
    <property type="term" value="F:ADP-sugar diphosphatase activity"/>
    <property type="evidence" value="ECO:0007669"/>
    <property type="project" value="TreeGrafter"/>
</dbReference>
<sequence length="182" mass="20655">MTEHKKPELLHAEIIAQTRLFRVEALHLRFSNGVERHYERLKAGGRGAVMIVPLLNEQTLLLTREYAAGVDRYELAFPKGLAEVGETPEQAANRELMEEAGFGAHKLTRLKTLTLAPGYLSHRMDVLLAEDLYPKRLEGDEPEPIEVVPWSIDKIDELLASEEFSEARSIAALFLVRDLLRR</sequence>
<dbReference type="PANTHER" id="PTHR11839:SF12">
    <property type="entry name" value="ADP COMPOUNDS HYDROLASE NUDE"/>
    <property type="match status" value="1"/>
</dbReference>
<evidence type="ECO:0000313" key="6">
    <source>
        <dbReference type="Proteomes" id="UP000295375"/>
    </source>
</evidence>
<reference evidence="5 6" key="1">
    <citation type="submission" date="2019-03" db="EMBL/GenBank/DDBJ databases">
        <title>Genomic Encyclopedia of Type Strains, Phase IV (KMG-IV): sequencing the most valuable type-strain genomes for metagenomic binning, comparative biology and taxonomic classification.</title>
        <authorList>
            <person name="Goeker M."/>
        </authorList>
    </citation>
    <scope>NUCLEOTIDE SEQUENCE [LARGE SCALE GENOMIC DNA]</scope>
    <source>
        <strain evidence="5 6">DSM 103792</strain>
    </source>
</reference>
<dbReference type="NCBIfam" id="NF008736">
    <property type="entry name" value="PRK11762.1"/>
    <property type="match status" value="1"/>
</dbReference>
<keyword evidence="6" id="KW-1185">Reference proteome</keyword>
<dbReference type="PROSITE" id="PS00893">
    <property type="entry name" value="NUDIX_BOX"/>
    <property type="match status" value="1"/>
</dbReference>
<protein>
    <submittedName>
        <fullName evidence="5">ADP-ribose diphosphatase</fullName>
    </submittedName>
</protein>
<dbReference type="PRINTS" id="PR00502">
    <property type="entry name" value="NUDIXFAMILY"/>
</dbReference>
<accession>A0A4R6URK3</accession>